<evidence type="ECO:0000313" key="1">
    <source>
        <dbReference type="EMBL" id="MEJ8675886.1"/>
    </source>
</evidence>
<comment type="caution">
    <text evidence="1">The sequence shown here is derived from an EMBL/GenBank/DDBJ whole genome shotgun (WGS) entry which is preliminary data.</text>
</comment>
<dbReference type="Pfam" id="PF05936">
    <property type="entry name" value="T6SS_VasE"/>
    <property type="match status" value="1"/>
</dbReference>
<dbReference type="InterPro" id="IPR010263">
    <property type="entry name" value="T6SS_TssK"/>
</dbReference>
<dbReference type="Proteomes" id="UP001224516">
    <property type="component" value="Unassembled WGS sequence"/>
</dbReference>
<evidence type="ECO:0000313" key="2">
    <source>
        <dbReference type="Proteomes" id="UP001224516"/>
    </source>
</evidence>
<dbReference type="RefSeq" id="WP_307910091.1">
    <property type="nucleotide sequence ID" value="NZ_JAVFJF020000030.1"/>
</dbReference>
<dbReference type="PANTHER" id="PTHR35566:SF1">
    <property type="entry name" value="TYPE VI SECRETION SYSTEM BASEPLATE COMPONENT TSSK1"/>
    <property type="match status" value="1"/>
</dbReference>
<protein>
    <submittedName>
        <fullName evidence="1">Type VI secretion system baseplate subunit TssK</fullName>
    </submittedName>
</protein>
<proteinExistence type="predicted"/>
<sequence>MPQAICWYEGMQLLPQHFQLQGLRGEGVAAALAAAAQPLYWGVLRMVVDEAALIGGVARVLELDAILPDGLPISYVAGGEDELACEIGGEAAAAAGGRVMVHLALPPIWRGGRLDPQAGRYRSVIGEAVPDLSSGESPASLTMWQPDVRLLTESSLADMVSLPLLCVAQQGGGFVRVPFAPPSPWIAPESVLGRRISALCSKAREKCVFLGGRLRQAREAGNEDDVGEIGRLLTALWQRLPELEAALGARCSHPSQFYFALAGMAGALSSLDPAAGVPAFPPFNYLDLLGCFDALLGWLSERLDRIRAGYRSCVFNRDANGFWMELPEAARNRDKLVIGLRMPAGATASAARHWLEQAIVASEPHIAMLARQRMRGLAFRALDRVEQVAYSVGDDTRLFMLLTQGEWYLQDEPLRMTQPSGVVGIEPWEALLFVPDAAEQEDAK</sequence>
<name>A0ABU8V463_9NEIS</name>
<organism evidence="1 2">
    <name type="scientific">Chromobacterium amazonense</name>
    <dbReference type="NCBI Taxonomy" id="1382803"/>
    <lineage>
        <taxon>Bacteria</taxon>
        <taxon>Pseudomonadati</taxon>
        <taxon>Pseudomonadota</taxon>
        <taxon>Betaproteobacteria</taxon>
        <taxon>Neisseriales</taxon>
        <taxon>Chromobacteriaceae</taxon>
        <taxon>Chromobacterium</taxon>
    </lineage>
</organism>
<dbReference type="PANTHER" id="PTHR35566">
    <property type="entry name" value="BLR3599 PROTEIN"/>
    <property type="match status" value="1"/>
</dbReference>
<reference evidence="1 2" key="1">
    <citation type="submission" date="2023-12" db="EMBL/GenBank/DDBJ databases">
        <title>Evaluation and characterization of a potential secondary metabolite violacein from indigenous Chromobacterium amazonense SAM215.</title>
        <authorList>
            <person name="Tarafdar M.R."/>
            <person name="Abedin S.M."/>
            <person name="Atiqua A."/>
            <person name="Saha A."/>
            <person name="Khan S.N."/>
        </authorList>
    </citation>
    <scope>NUCLEOTIDE SEQUENCE [LARGE SCALE GENOMIC DNA]</scope>
    <source>
        <strain evidence="1 2">SAM215</strain>
    </source>
</reference>
<accession>A0ABU8V463</accession>
<dbReference type="NCBIfam" id="TIGR03353">
    <property type="entry name" value="VI_chp_4"/>
    <property type="match status" value="1"/>
</dbReference>
<dbReference type="EMBL" id="JAVFJF020000030">
    <property type="protein sequence ID" value="MEJ8675886.1"/>
    <property type="molecule type" value="Genomic_DNA"/>
</dbReference>
<keyword evidence="2" id="KW-1185">Reference proteome</keyword>
<gene>
    <name evidence="1" type="primary">tssK</name>
    <name evidence="1" type="ORF">QCL97_014210</name>
</gene>